<comment type="caution">
    <text evidence="3">The sequence shown here is derived from an EMBL/GenBank/DDBJ whole genome shotgun (WGS) entry which is preliminary data.</text>
</comment>
<evidence type="ECO:0000313" key="2">
    <source>
        <dbReference type="EMBL" id="ECZ7154014.1"/>
    </source>
</evidence>
<feature type="transmembrane region" description="Helical" evidence="1">
    <location>
        <begin position="55"/>
        <end position="73"/>
    </location>
</feature>
<evidence type="ECO:0000256" key="1">
    <source>
        <dbReference type="SAM" id="Phobius"/>
    </source>
</evidence>
<accession>A0A5V5LAS8</accession>
<proteinExistence type="predicted"/>
<dbReference type="EMBL" id="AALHON010000072">
    <property type="protein sequence ID" value="ECZ7154014.1"/>
    <property type="molecule type" value="Genomic_DNA"/>
</dbReference>
<dbReference type="EMBL" id="AALTIN010000052">
    <property type="protein sequence ID" value="EDD1781622.1"/>
    <property type="molecule type" value="Genomic_DNA"/>
</dbReference>
<keyword evidence="1" id="KW-1133">Transmembrane helix</keyword>
<keyword evidence="1" id="KW-0812">Transmembrane</keyword>
<dbReference type="AlphaFoldDB" id="A0A5V5LAS8"/>
<name>A0A5V5LAS8_SALER</name>
<sequence>MRSNLKKHNVTGVLILKYLVLRVPQVMLILSFSLPMALALSLDPSGSGFINTGMLGLYGIGITAVLWLSLARLTRNTDRCRRLTDSPEITIVNGKQVVRRMKEHEKAEIVWQYLLDDSLYYKLTGLWWRSIYHCLSYAILRGPMVILSALGLACWLAPDYFEILVQDWFTLSVKEQVSLTSSLMFTGYIITVMVWFFFQFIALKQGGDSGFRSVYLERLQQFSRTNQMSDAAHTDNTVRISDDSSR</sequence>
<feature type="transmembrane region" description="Helical" evidence="1">
    <location>
        <begin position="178"/>
        <end position="203"/>
    </location>
</feature>
<evidence type="ECO:0000313" key="3">
    <source>
        <dbReference type="EMBL" id="EDD1781622.1"/>
    </source>
</evidence>
<feature type="transmembrane region" description="Helical" evidence="1">
    <location>
        <begin position="138"/>
        <end position="158"/>
    </location>
</feature>
<organism evidence="3">
    <name type="scientific">Salmonella enterica</name>
    <name type="common">Salmonella choleraesuis</name>
    <dbReference type="NCBI Taxonomy" id="28901"/>
    <lineage>
        <taxon>Bacteria</taxon>
        <taxon>Pseudomonadati</taxon>
        <taxon>Pseudomonadota</taxon>
        <taxon>Gammaproteobacteria</taxon>
        <taxon>Enterobacterales</taxon>
        <taxon>Enterobacteriaceae</taxon>
        <taxon>Salmonella</taxon>
    </lineage>
</organism>
<keyword evidence="1" id="KW-0472">Membrane</keyword>
<gene>
    <name evidence="2" type="ORF">F8330_20760</name>
    <name evidence="3" type="ORF">GA291_15475</name>
</gene>
<reference evidence="3" key="1">
    <citation type="submission" date="2019-10" db="EMBL/GenBank/DDBJ databases">
        <authorList>
            <consortium name="PulseNet: The National Subtyping Network for Foodborne Disease Surveillance"/>
            <person name="Tarr C.L."/>
            <person name="Trees E."/>
            <person name="Katz L.S."/>
            <person name="Carleton-Romer H.A."/>
            <person name="Stroika S."/>
            <person name="Kucerova Z."/>
            <person name="Roache K.F."/>
            <person name="Sabol A.L."/>
            <person name="Besser J."/>
            <person name="Gerner-Smidt P."/>
        </authorList>
    </citation>
    <scope>NUCLEOTIDE SEQUENCE</scope>
    <source>
        <strain evidence="2">PNUSAS104160</strain>
        <strain evidence="3">PNUSAS107527</strain>
    </source>
</reference>
<protein>
    <submittedName>
        <fullName evidence="3">Uncharacterized protein</fullName>
    </submittedName>
</protein>